<evidence type="ECO:0000313" key="2">
    <source>
        <dbReference type="Proteomes" id="UP000218231"/>
    </source>
</evidence>
<dbReference type="AlphaFoldDB" id="A0A2A2J6B4"/>
<comment type="caution">
    <text evidence="1">The sequence shown here is derived from an EMBL/GenBank/DDBJ whole genome shotgun (WGS) entry which is preliminary data.</text>
</comment>
<dbReference type="Proteomes" id="UP000218231">
    <property type="component" value="Unassembled WGS sequence"/>
</dbReference>
<keyword evidence="2" id="KW-1185">Reference proteome</keyword>
<name>A0A2A2J6B4_9BILA</name>
<protein>
    <submittedName>
        <fullName evidence="1">Uncharacterized protein</fullName>
    </submittedName>
</protein>
<reference evidence="1 2" key="1">
    <citation type="journal article" date="2017" name="Curr. Biol.">
        <title>Genome architecture and evolution of a unichromosomal asexual nematode.</title>
        <authorList>
            <person name="Fradin H."/>
            <person name="Zegar C."/>
            <person name="Gutwein M."/>
            <person name="Lucas J."/>
            <person name="Kovtun M."/>
            <person name="Corcoran D."/>
            <person name="Baugh L.R."/>
            <person name="Kiontke K."/>
            <person name="Gunsalus K."/>
            <person name="Fitch D.H."/>
            <person name="Piano F."/>
        </authorList>
    </citation>
    <scope>NUCLEOTIDE SEQUENCE [LARGE SCALE GENOMIC DNA]</scope>
    <source>
        <strain evidence="1">PF1309</strain>
    </source>
</reference>
<gene>
    <name evidence="1" type="ORF">WR25_26099</name>
</gene>
<accession>A0A2A2J6B4</accession>
<proteinExistence type="predicted"/>
<sequence length="285" mass="33159">MDSTNSSSNHSQYNHRIPDFVYEEDYEMQCILRSFFKPDEKLELFATLVNRLKSSLRNPEAFEEWLYEQNFVLGFEDVNKPPLDLEELFCPIRKPEKATNLNDIRTVIFESKTSYSGRRDENDYNLIDTALKVSVYNHKLAELFVDFCKGVNVQTYDRQTTGFNKRTFEACKKCMRFYFNLYTPIDTESAYSKFVLDMTKCTVGYANPYEIVLFVKGTIGVVMLVSEKTPITMLALANGLFDQSDKHPIVCYTIGKVSYSSEFCINLLDYILPQFIQIMDTKFES</sequence>
<dbReference type="EMBL" id="LIAE01010657">
    <property type="protein sequence ID" value="PAV57022.1"/>
    <property type="molecule type" value="Genomic_DNA"/>
</dbReference>
<organism evidence="1 2">
    <name type="scientific">Diploscapter pachys</name>
    <dbReference type="NCBI Taxonomy" id="2018661"/>
    <lineage>
        <taxon>Eukaryota</taxon>
        <taxon>Metazoa</taxon>
        <taxon>Ecdysozoa</taxon>
        <taxon>Nematoda</taxon>
        <taxon>Chromadorea</taxon>
        <taxon>Rhabditida</taxon>
        <taxon>Rhabditina</taxon>
        <taxon>Rhabditomorpha</taxon>
        <taxon>Rhabditoidea</taxon>
        <taxon>Rhabditidae</taxon>
        <taxon>Diploscapter</taxon>
    </lineage>
</organism>
<evidence type="ECO:0000313" key="1">
    <source>
        <dbReference type="EMBL" id="PAV57022.1"/>
    </source>
</evidence>